<dbReference type="GO" id="GO:0034398">
    <property type="term" value="P:telomere tethering at nuclear periphery"/>
    <property type="evidence" value="ECO:0000318"/>
    <property type="project" value="GO_Central"/>
</dbReference>
<dbReference type="GO" id="GO:0048573">
    <property type="term" value="P:photoperiodism, flowering"/>
    <property type="evidence" value="ECO:0007669"/>
    <property type="project" value="UniProtKB-ARBA"/>
</dbReference>
<dbReference type="Gene3D" id="1.10.10.2360">
    <property type="match status" value="1"/>
</dbReference>
<dbReference type="SUPFAM" id="SSF82215">
    <property type="entry name" value="C-terminal autoproteolytic domain of nucleoporin nup98"/>
    <property type="match status" value="1"/>
</dbReference>
<evidence type="ECO:0000256" key="5">
    <source>
        <dbReference type="ARBA" id="ARBA00022927"/>
    </source>
</evidence>
<feature type="domain" description="Peptidase S59" evidence="10">
    <location>
        <begin position="651"/>
        <end position="793"/>
    </location>
</feature>
<dbReference type="GO" id="GO:0051028">
    <property type="term" value="P:mRNA transport"/>
    <property type="evidence" value="ECO:0007669"/>
    <property type="project" value="UniProtKB-KW"/>
</dbReference>
<dbReference type="GO" id="GO:0017056">
    <property type="term" value="F:structural constituent of nuclear pore"/>
    <property type="evidence" value="ECO:0000318"/>
    <property type="project" value="GO_Central"/>
</dbReference>
<dbReference type="STRING" id="4232.A0A251S3S0"/>
<keyword evidence="6" id="KW-0811">Translocation</keyword>
<sequence>MMFSSTTAASNSSTGGMSTLTFGHPLPSSAGALGFSSFNTLGPSSSNLVNGPHTTGLTFKCERSHLSGQERGSRIAAYKTTADATFSPEKLVSISAMPAYEAKSHEELRSEDYNFPGKGGLGLSSSAVKSTSPAVSFSTASPGTASIFSLPVKPNLDRPMSTWNYPGPTFTSQPIQFSPFSGFMETTTWKDPGSIFTSPPPLQFSPSATTVTSAPSNSFNPFTSAASTTVRNPFAQGTGFISAASTASSPLNHNPFTNPFTSLSTHTSSAFPAFTSPPIQFSASATTATSAPSNSFNPFTSAASTTVHNPFAPGTGFTSAASTASSVSLSPLNHNPFTNPCTSLSTHTSSSSPAFPAFTSSPLQFSASATTATSAPSNSFNPFTSAPSTTGFTSAAFTASSVSLSPWNHNPFTNPSTSLSTHTSSSSPAFPAFTGVVNSTPSSLNAFWTTPINGPVRPTITAAANCISVSPVSSGLSPAQNCNGTTGVVGQMSSSLVTNMEKSSPVASPFGTLPPKPHMIVDGSQSKQPIQYGISSLRVKDKPAPVKYSMLTTRHLSGRIKLPVRKYEPKSNAPKIPYFSDTKEIPVATYIPRENPRALVVCPEKWQHTATMQNVHEEKLSGSTYENQRDDPTEEKQLFTTVLDVPAKLQQPDYYTHPQISELEAKERAEPGFCRRVKDFVVGRHGYGSIKFLGETDVRKVDIETVVQFNNREVIVYMDDSKKPPVGEGLNKEAEITLLNIKCFDKKTGMQHTDGSKINKYTEMLKKKVAAQGAEFMSYDPVEGEWKFRVKHF</sequence>
<dbReference type="GO" id="GO:0006606">
    <property type="term" value="P:protein import into nucleus"/>
    <property type="evidence" value="ECO:0000318"/>
    <property type="project" value="GO_Central"/>
</dbReference>
<evidence type="ECO:0000313" key="12">
    <source>
        <dbReference type="Proteomes" id="UP000215914"/>
    </source>
</evidence>
<evidence type="ECO:0000256" key="9">
    <source>
        <dbReference type="ARBA" id="ARBA00065263"/>
    </source>
</evidence>
<dbReference type="GO" id="GO:0006405">
    <property type="term" value="P:RNA export from nucleus"/>
    <property type="evidence" value="ECO:0000318"/>
    <property type="project" value="GO_Central"/>
</dbReference>
<dbReference type="EMBL" id="CM007905">
    <property type="protein sequence ID" value="OTF93264.1"/>
    <property type="molecule type" value="Genomic_DNA"/>
</dbReference>
<dbReference type="Proteomes" id="UP000215914">
    <property type="component" value="Chromosome 16"/>
</dbReference>
<comment type="subunit">
    <text evidence="9">Part of the nuclear pore complex (NPC). The NPC has an eight-fold symmetrical structure comprising a central transport channel and two rings, the cytoplasmic and nuclear rings, to which eight filaments are attached. The cytoplasmic filaments have loose ends, while the nuclear filaments are joined in a distal ring, forming a nuclear basket. NPCs are highly dynamic in configuration and composition, and can be devided in 3 subcomplexes, the NUP62 subcomplex, the NUP107-160 subcomplex and the NUP93 subcomplex, containing approximately 30 different nucleoporin proteins.</text>
</comment>
<proteinExistence type="inferred from homology"/>
<gene>
    <name evidence="11" type="ORF">HannXRQ_Chr16g0531011</name>
</gene>
<dbReference type="GO" id="GO:0044614">
    <property type="term" value="C:nuclear pore cytoplasmic filaments"/>
    <property type="evidence" value="ECO:0000318"/>
    <property type="project" value="GO_Central"/>
</dbReference>
<comment type="similarity">
    <text evidence="2">Belongs to the nucleoporin GLFG family.</text>
</comment>
<evidence type="ECO:0000256" key="1">
    <source>
        <dbReference type="ARBA" id="ARBA00004567"/>
    </source>
</evidence>
<reference evidence="12" key="1">
    <citation type="journal article" date="2017" name="Nature">
        <title>The sunflower genome provides insights into oil metabolism, flowering and Asterid evolution.</title>
        <authorList>
            <person name="Badouin H."/>
            <person name="Gouzy J."/>
            <person name="Grassa C.J."/>
            <person name="Murat F."/>
            <person name="Staton S.E."/>
            <person name="Cottret L."/>
            <person name="Lelandais-Briere C."/>
            <person name="Owens G.L."/>
            <person name="Carrere S."/>
            <person name="Mayjonade B."/>
            <person name="Legrand L."/>
            <person name="Gill N."/>
            <person name="Kane N.C."/>
            <person name="Bowers J.E."/>
            <person name="Hubner S."/>
            <person name="Bellec A."/>
            <person name="Berard A."/>
            <person name="Berges H."/>
            <person name="Blanchet N."/>
            <person name="Boniface M.C."/>
            <person name="Brunel D."/>
            <person name="Catrice O."/>
            <person name="Chaidir N."/>
            <person name="Claudel C."/>
            <person name="Donnadieu C."/>
            <person name="Faraut T."/>
            <person name="Fievet G."/>
            <person name="Helmstetter N."/>
            <person name="King M."/>
            <person name="Knapp S.J."/>
            <person name="Lai Z."/>
            <person name="Le Paslier M.C."/>
            <person name="Lippi Y."/>
            <person name="Lorenzon L."/>
            <person name="Mandel J.R."/>
            <person name="Marage G."/>
            <person name="Marchand G."/>
            <person name="Marquand E."/>
            <person name="Bret-Mestries E."/>
            <person name="Morien E."/>
            <person name="Nambeesan S."/>
            <person name="Nguyen T."/>
            <person name="Pegot-Espagnet P."/>
            <person name="Pouilly N."/>
            <person name="Raftis F."/>
            <person name="Sallet E."/>
            <person name="Schiex T."/>
            <person name="Thomas J."/>
            <person name="Vandecasteele C."/>
            <person name="Vares D."/>
            <person name="Vear F."/>
            <person name="Vautrin S."/>
            <person name="Crespi M."/>
            <person name="Mangin B."/>
            <person name="Burke J.M."/>
            <person name="Salse J."/>
            <person name="Munos S."/>
            <person name="Vincourt P."/>
            <person name="Rieseberg L.H."/>
            <person name="Langlade N.B."/>
        </authorList>
    </citation>
    <scope>NUCLEOTIDE SEQUENCE [LARGE SCALE GENOMIC DNA]</scope>
    <source>
        <strain evidence="12">cv. SF193</strain>
    </source>
</reference>
<keyword evidence="3" id="KW-0813">Transport</keyword>
<dbReference type="GO" id="GO:0000973">
    <property type="term" value="P:post-transcriptional tethering of RNA polymerase II gene DNA at nuclear periphery"/>
    <property type="evidence" value="ECO:0000318"/>
    <property type="project" value="GO_Central"/>
</dbReference>
<organism evidence="11 12">
    <name type="scientific">Helianthus annuus</name>
    <name type="common">Common sunflower</name>
    <dbReference type="NCBI Taxonomy" id="4232"/>
    <lineage>
        <taxon>Eukaryota</taxon>
        <taxon>Viridiplantae</taxon>
        <taxon>Streptophyta</taxon>
        <taxon>Embryophyta</taxon>
        <taxon>Tracheophyta</taxon>
        <taxon>Spermatophyta</taxon>
        <taxon>Magnoliopsida</taxon>
        <taxon>eudicotyledons</taxon>
        <taxon>Gunneridae</taxon>
        <taxon>Pentapetalae</taxon>
        <taxon>asterids</taxon>
        <taxon>campanulids</taxon>
        <taxon>Asterales</taxon>
        <taxon>Asteraceae</taxon>
        <taxon>Asteroideae</taxon>
        <taxon>Heliantheae alliance</taxon>
        <taxon>Heliantheae</taxon>
        <taxon>Helianthus</taxon>
    </lineage>
</organism>
<evidence type="ECO:0000313" key="11">
    <source>
        <dbReference type="EMBL" id="OTF93264.1"/>
    </source>
</evidence>
<dbReference type="InParanoid" id="A0A251S3S0"/>
<dbReference type="GO" id="GO:0003723">
    <property type="term" value="F:RNA binding"/>
    <property type="evidence" value="ECO:0000318"/>
    <property type="project" value="GO_Central"/>
</dbReference>
<dbReference type="FunFam" id="3.30.1610.10:FF:000002">
    <property type="entry name" value="nuclear pore complex protein NUP98A"/>
    <property type="match status" value="1"/>
</dbReference>
<protein>
    <submittedName>
        <fullName evidence="11">Putative peptidase S59, nucleoporin</fullName>
    </submittedName>
</protein>
<dbReference type="PANTHER" id="PTHR23198">
    <property type="entry name" value="NUCLEOPORIN"/>
    <property type="match status" value="1"/>
</dbReference>
<evidence type="ECO:0000256" key="2">
    <source>
        <dbReference type="ARBA" id="ARBA00008926"/>
    </source>
</evidence>
<comment type="subcellular location">
    <subcellularLocation>
        <location evidence="1">Nucleus</location>
        <location evidence="1">Nuclear pore complex</location>
    </subcellularLocation>
</comment>
<dbReference type="PROSITE" id="PS51434">
    <property type="entry name" value="NUP_C"/>
    <property type="match status" value="1"/>
</dbReference>
<dbReference type="AlphaFoldDB" id="A0A251S3S0"/>
<keyword evidence="12" id="KW-1185">Reference proteome</keyword>
<evidence type="ECO:0000256" key="8">
    <source>
        <dbReference type="ARBA" id="ARBA00023242"/>
    </source>
</evidence>
<dbReference type="Pfam" id="PF04096">
    <property type="entry name" value="Nucleoporin2"/>
    <property type="match status" value="1"/>
</dbReference>
<dbReference type="Gene3D" id="3.30.1610.10">
    <property type="entry name" value="Peptidase S59, nucleoporin"/>
    <property type="match status" value="1"/>
</dbReference>
<accession>A0A251S3S0</accession>
<keyword evidence="7" id="KW-0906">Nuclear pore complex</keyword>
<evidence type="ECO:0000256" key="4">
    <source>
        <dbReference type="ARBA" id="ARBA00022816"/>
    </source>
</evidence>
<keyword evidence="5" id="KW-0653">Protein transport</keyword>
<dbReference type="GO" id="GO:0008139">
    <property type="term" value="F:nuclear localization sequence binding"/>
    <property type="evidence" value="ECO:0000318"/>
    <property type="project" value="GO_Central"/>
</dbReference>
<keyword evidence="4" id="KW-0509">mRNA transport</keyword>
<dbReference type="InterPro" id="IPR037665">
    <property type="entry name" value="Nucleoporin_S59-like"/>
</dbReference>
<name>A0A251S3S0_HELAN</name>
<evidence type="ECO:0000259" key="10">
    <source>
        <dbReference type="PROSITE" id="PS51434"/>
    </source>
</evidence>
<dbReference type="InterPro" id="IPR036903">
    <property type="entry name" value="Nup98_auto-Pept-S59_dom_sf"/>
</dbReference>
<keyword evidence="8" id="KW-0539">Nucleus</keyword>
<evidence type="ECO:0000256" key="6">
    <source>
        <dbReference type="ARBA" id="ARBA00023010"/>
    </source>
</evidence>
<evidence type="ECO:0000256" key="3">
    <source>
        <dbReference type="ARBA" id="ARBA00022448"/>
    </source>
</evidence>
<dbReference type="InterPro" id="IPR007230">
    <property type="entry name" value="Nup98_auto-Pept-S59_dom"/>
</dbReference>
<evidence type="ECO:0000256" key="7">
    <source>
        <dbReference type="ARBA" id="ARBA00023132"/>
    </source>
</evidence>
<dbReference type="PANTHER" id="PTHR23198:SF6">
    <property type="entry name" value="NUCLEAR PORE COMPLEX PROTEIN NUP98-NUP96"/>
    <property type="match status" value="1"/>
</dbReference>